<dbReference type="STRING" id="915059.NH26_14160"/>
<dbReference type="Proteomes" id="UP000179797">
    <property type="component" value="Unassembled WGS sequence"/>
</dbReference>
<dbReference type="EMBL" id="JRYR02000001">
    <property type="protein sequence ID" value="OHX67404.1"/>
    <property type="molecule type" value="Genomic_DNA"/>
</dbReference>
<protein>
    <submittedName>
        <fullName evidence="1">Uncharacterized protein</fullName>
    </submittedName>
</protein>
<sequence length="351" mass="41294">MLWENDDALNIASGVMDAYYHWNFEKADSLLVRFEVMMPNHPSLFLLKSLGIYWENAPFDYHNDGAVDKMFKEADYCISISESRLSKNKNDKEAIYFMLLAKSIKARAYNFRGATWKAVSEAKSVYSLTRKGMEMTEDLPEFNFSSGIYNYYREYYPEKHPIYKPFLTFFPSGNKLLGIEQITFTKNHSIFASAEAHKYLMWIYTHTKDDLSILLARDMISRYNKNEWLIYESLLVLSEYDMLSDSVFKLELDKLSNSKHSFFVLSGKMLNGMRDYENQKFEQAKEFLLATENNLSKISTRKIYLEPYLYSYLKSIYELEGNQKLMQKYQKKASSTVYGEAIMQRLQASRQ</sequence>
<evidence type="ECO:0000313" key="1">
    <source>
        <dbReference type="EMBL" id="OHX67404.1"/>
    </source>
</evidence>
<dbReference type="AlphaFoldDB" id="A0A1S1Z2A8"/>
<organism evidence="1 2">
    <name type="scientific">Flammeovirga pacifica</name>
    <dbReference type="NCBI Taxonomy" id="915059"/>
    <lineage>
        <taxon>Bacteria</taxon>
        <taxon>Pseudomonadati</taxon>
        <taxon>Bacteroidota</taxon>
        <taxon>Cytophagia</taxon>
        <taxon>Cytophagales</taxon>
        <taxon>Flammeovirgaceae</taxon>
        <taxon>Flammeovirga</taxon>
    </lineage>
</organism>
<gene>
    <name evidence="1" type="ORF">NH26_14160</name>
</gene>
<comment type="caution">
    <text evidence="1">The sequence shown here is derived from an EMBL/GenBank/DDBJ whole genome shotgun (WGS) entry which is preliminary data.</text>
</comment>
<accession>A0A1S1Z2A8</accession>
<evidence type="ECO:0000313" key="2">
    <source>
        <dbReference type="Proteomes" id="UP000179797"/>
    </source>
</evidence>
<name>A0A1S1Z2A8_FLAPC</name>
<proteinExistence type="predicted"/>
<reference evidence="1 2" key="1">
    <citation type="journal article" date="2012" name="Int. J. Syst. Evol. Microbiol.">
        <title>Flammeovirga pacifica sp. nov., isolated from deep-sea sediment.</title>
        <authorList>
            <person name="Xu H."/>
            <person name="Fu Y."/>
            <person name="Yang N."/>
            <person name="Ding Z."/>
            <person name="Lai Q."/>
            <person name="Zeng R."/>
        </authorList>
    </citation>
    <scope>NUCLEOTIDE SEQUENCE [LARGE SCALE GENOMIC DNA]</scope>
    <source>
        <strain evidence="2">DSM 24597 / LMG 26175 / WPAGA1</strain>
    </source>
</reference>
<keyword evidence="2" id="KW-1185">Reference proteome</keyword>